<keyword evidence="3" id="KW-1185">Reference proteome</keyword>
<feature type="region of interest" description="Disordered" evidence="1">
    <location>
        <begin position="1"/>
        <end position="25"/>
    </location>
</feature>
<name>A0A9N9PB16_9GLOM</name>
<reference evidence="2" key="1">
    <citation type="submission" date="2021-06" db="EMBL/GenBank/DDBJ databases">
        <authorList>
            <person name="Kallberg Y."/>
            <person name="Tangrot J."/>
            <person name="Rosling A."/>
        </authorList>
    </citation>
    <scope>NUCLEOTIDE SEQUENCE</scope>
    <source>
        <strain evidence="2">IN212</strain>
    </source>
</reference>
<evidence type="ECO:0000313" key="2">
    <source>
        <dbReference type="EMBL" id="CAG8807512.1"/>
    </source>
</evidence>
<dbReference type="AlphaFoldDB" id="A0A9N9PB16"/>
<organism evidence="2 3">
    <name type="scientific">Racocetra fulgida</name>
    <dbReference type="NCBI Taxonomy" id="60492"/>
    <lineage>
        <taxon>Eukaryota</taxon>
        <taxon>Fungi</taxon>
        <taxon>Fungi incertae sedis</taxon>
        <taxon>Mucoromycota</taxon>
        <taxon>Glomeromycotina</taxon>
        <taxon>Glomeromycetes</taxon>
        <taxon>Diversisporales</taxon>
        <taxon>Gigasporaceae</taxon>
        <taxon>Racocetra</taxon>
    </lineage>
</organism>
<feature type="non-terminal residue" evidence="2">
    <location>
        <position position="111"/>
    </location>
</feature>
<dbReference type="Proteomes" id="UP000789396">
    <property type="component" value="Unassembled WGS sequence"/>
</dbReference>
<dbReference type="EMBL" id="CAJVPZ010080181">
    <property type="protein sequence ID" value="CAG8807512.1"/>
    <property type="molecule type" value="Genomic_DNA"/>
</dbReference>
<dbReference type="OrthoDB" id="2426082at2759"/>
<accession>A0A9N9PB16</accession>
<gene>
    <name evidence="2" type="ORF">RFULGI_LOCUS18395</name>
</gene>
<evidence type="ECO:0000313" key="3">
    <source>
        <dbReference type="Proteomes" id="UP000789396"/>
    </source>
</evidence>
<evidence type="ECO:0000256" key="1">
    <source>
        <dbReference type="SAM" id="MobiDB-lite"/>
    </source>
</evidence>
<feature type="non-terminal residue" evidence="2">
    <location>
        <position position="1"/>
    </location>
</feature>
<sequence>SRSQSFQENTNSIFNIEQDKENQPNVTVNIESIEELENYENSDDNDSDDLYENYELYLTKALEIVREQKAKQNYKWAKSVKSSFAGLQKMVTDIETYKRRTTNPRTWKDHN</sequence>
<proteinExistence type="predicted"/>
<feature type="compositionally biased region" description="Polar residues" evidence="1">
    <location>
        <begin position="1"/>
        <end position="15"/>
    </location>
</feature>
<protein>
    <submittedName>
        <fullName evidence="2">16273_t:CDS:1</fullName>
    </submittedName>
</protein>
<comment type="caution">
    <text evidence="2">The sequence shown here is derived from an EMBL/GenBank/DDBJ whole genome shotgun (WGS) entry which is preliminary data.</text>
</comment>